<sequence length="146" mass="15560">MSNQNAGAGAGAGAGYDKDKDKERTVAKTAGLVVFSGIAMSILKAINPFNNPNLINHNNNETKPLTESTQPLQPSQSLAPQEPIIKKPITCTDLNLPESSPRTIEIVRGDTLWDLSKKYGVSIEAIKEANGLTGDTIYAGKKLTIP</sequence>
<dbReference type="InterPro" id="IPR036779">
    <property type="entry name" value="LysM_dom_sf"/>
</dbReference>
<accession>A0A5B7BPK2</accession>
<dbReference type="EMBL" id="GHES01040188">
    <property type="protein sequence ID" value="MPA70747.1"/>
    <property type="molecule type" value="Transcribed_RNA"/>
</dbReference>
<dbReference type="CDD" id="cd00118">
    <property type="entry name" value="LysM"/>
    <property type="match status" value="1"/>
</dbReference>
<feature type="compositionally biased region" description="Low complexity" evidence="1">
    <location>
        <begin position="66"/>
        <end position="83"/>
    </location>
</feature>
<gene>
    <name evidence="3" type="ORF">Din_040188</name>
</gene>
<name>A0A5B7BPK2_DAVIN</name>
<dbReference type="InterPro" id="IPR018392">
    <property type="entry name" value="LysM"/>
</dbReference>
<evidence type="ECO:0000256" key="1">
    <source>
        <dbReference type="SAM" id="MobiDB-lite"/>
    </source>
</evidence>
<feature type="region of interest" description="Disordered" evidence="1">
    <location>
        <begin position="54"/>
        <end position="83"/>
    </location>
</feature>
<dbReference type="PROSITE" id="PS51782">
    <property type="entry name" value="LYSM"/>
    <property type="match status" value="1"/>
</dbReference>
<dbReference type="PANTHER" id="PTHR33734">
    <property type="entry name" value="LYSM DOMAIN-CONTAINING GPI-ANCHORED PROTEIN 2"/>
    <property type="match status" value="1"/>
</dbReference>
<protein>
    <recommendedName>
        <fullName evidence="2">LysM domain-containing protein</fullName>
    </recommendedName>
</protein>
<organism evidence="3">
    <name type="scientific">Davidia involucrata</name>
    <name type="common">Dove tree</name>
    <dbReference type="NCBI Taxonomy" id="16924"/>
    <lineage>
        <taxon>Eukaryota</taxon>
        <taxon>Viridiplantae</taxon>
        <taxon>Streptophyta</taxon>
        <taxon>Embryophyta</taxon>
        <taxon>Tracheophyta</taxon>
        <taxon>Spermatophyta</taxon>
        <taxon>Magnoliopsida</taxon>
        <taxon>eudicotyledons</taxon>
        <taxon>Gunneridae</taxon>
        <taxon>Pentapetalae</taxon>
        <taxon>asterids</taxon>
        <taxon>Cornales</taxon>
        <taxon>Nyssaceae</taxon>
        <taxon>Davidia</taxon>
    </lineage>
</organism>
<dbReference type="Pfam" id="PF01476">
    <property type="entry name" value="LysM"/>
    <property type="match status" value="1"/>
</dbReference>
<dbReference type="Gene3D" id="3.10.350.10">
    <property type="entry name" value="LysM domain"/>
    <property type="match status" value="1"/>
</dbReference>
<dbReference type="PANTHER" id="PTHR33734:SF26">
    <property type="entry name" value="LYSM DOMAIN-CONTAINING PROTEIN"/>
    <property type="match status" value="1"/>
</dbReference>
<evidence type="ECO:0000313" key="3">
    <source>
        <dbReference type="EMBL" id="MPA70747.1"/>
    </source>
</evidence>
<dbReference type="SMART" id="SM00257">
    <property type="entry name" value="LysM"/>
    <property type="match status" value="1"/>
</dbReference>
<feature type="region of interest" description="Disordered" evidence="1">
    <location>
        <begin position="1"/>
        <end position="21"/>
    </location>
</feature>
<reference evidence="3" key="1">
    <citation type="submission" date="2019-08" db="EMBL/GenBank/DDBJ databases">
        <title>Reference gene set and small RNA set construction with multiple tissues from Davidia involucrata Baill.</title>
        <authorList>
            <person name="Yang H."/>
            <person name="Zhou C."/>
            <person name="Li G."/>
            <person name="Wang J."/>
            <person name="Gao P."/>
            <person name="Wang M."/>
            <person name="Wang R."/>
            <person name="Zhao Y."/>
        </authorList>
    </citation>
    <scope>NUCLEOTIDE SEQUENCE</scope>
    <source>
        <tissue evidence="3">Mixed with DoveR01_LX</tissue>
    </source>
</reference>
<evidence type="ECO:0000259" key="2">
    <source>
        <dbReference type="PROSITE" id="PS51782"/>
    </source>
</evidence>
<proteinExistence type="predicted"/>
<feature type="domain" description="LysM" evidence="2">
    <location>
        <begin position="102"/>
        <end position="145"/>
    </location>
</feature>
<dbReference type="AlphaFoldDB" id="A0A5B7BPK2"/>
<dbReference type="SUPFAM" id="SSF54106">
    <property type="entry name" value="LysM domain"/>
    <property type="match status" value="1"/>
</dbReference>